<organism evidence="2 3">
    <name type="scientific">Pseudomonas urmiensis</name>
    <dbReference type="NCBI Taxonomy" id="2745493"/>
    <lineage>
        <taxon>Bacteria</taxon>
        <taxon>Pseudomonadati</taxon>
        <taxon>Pseudomonadota</taxon>
        <taxon>Gammaproteobacteria</taxon>
        <taxon>Pseudomonadales</taxon>
        <taxon>Pseudomonadaceae</taxon>
        <taxon>Pseudomonas</taxon>
    </lineage>
</organism>
<evidence type="ECO:0000313" key="2">
    <source>
        <dbReference type="EMBL" id="MFK5734573.1"/>
    </source>
</evidence>
<dbReference type="PANTHER" id="PTHR42850:SF11">
    <property type="entry name" value="BIS(5'-NUCLEOSYL)-TETRAPHOSPHATASE [SYMMETRICAL]"/>
    <property type="match status" value="1"/>
</dbReference>
<name>A0ABW8NXD2_9PSED</name>
<accession>A0ABW8NXD2</accession>
<feature type="domain" description="Serine/threonine specific protein phosphatases" evidence="1">
    <location>
        <begin position="41"/>
        <end position="46"/>
    </location>
</feature>
<evidence type="ECO:0000313" key="3">
    <source>
        <dbReference type="Proteomes" id="UP001621534"/>
    </source>
</evidence>
<dbReference type="Proteomes" id="UP001621534">
    <property type="component" value="Unassembled WGS sequence"/>
</dbReference>
<comment type="caution">
    <text evidence="2">The sequence shown here is derived from an EMBL/GenBank/DDBJ whole genome shotgun (WGS) entry which is preliminary data.</text>
</comment>
<dbReference type="EMBL" id="JAHWXS010000013">
    <property type="protein sequence ID" value="MFK5734573.1"/>
    <property type="molecule type" value="Genomic_DNA"/>
</dbReference>
<protein>
    <submittedName>
        <fullName evidence="2">Metallophosphoesterase</fullName>
    </submittedName>
</protein>
<dbReference type="PROSITE" id="PS00125">
    <property type="entry name" value="SER_THR_PHOSPHATASE"/>
    <property type="match status" value="1"/>
</dbReference>
<keyword evidence="3" id="KW-1185">Reference proteome</keyword>
<sequence length="218" mass="24202">MARIKFNIRTDRLFATGDLIDRGPFSEHAIQWLAHPWFHSVRGNHEQMAIDSLAGEGDPARHARNGGAWFYSCSSQTQTSIVDAVTNLPFAIEICAPDGSKYGIIHAESPGWENNFDWADATALLESSNKEFRDNAVAQALYARKRICSMDQRQVEGLRTLYVGHTTVPEPLKLGNVVYIDTGCSFPDGKLTIIEIGSEHQHFVTDGRHDGTAEAYPL</sequence>
<evidence type="ECO:0000259" key="1">
    <source>
        <dbReference type="PROSITE" id="PS00125"/>
    </source>
</evidence>
<dbReference type="Gene3D" id="3.60.21.10">
    <property type="match status" value="1"/>
</dbReference>
<dbReference type="PANTHER" id="PTHR42850">
    <property type="entry name" value="METALLOPHOSPHOESTERASE"/>
    <property type="match status" value="1"/>
</dbReference>
<reference evidence="2 3" key="1">
    <citation type="journal article" date="2012" name="Plant Soil">
        <title>Screening of plant growth-promoting traits in arsenic-resistant bacteria isolated from the rhizosphere of soybean plants from Argentinean agricultural soil.</title>
        <authorList>
            <person name="Wevar Oller A.L."/>
            <person name="Talano M.A."/>
            <person name="Agostini E."/>
        </authorList>
    </citation>
    <scope>NUCLEOTIDE SEQUENCE [LARGE SCALE GENOMIC DNA]</scope>
    <source>
        <strain evidence="2 3">AW4</strain>
    </source>
</reference>
<dbReference type="InterPro" id="IPR029052">
    <property type="entry name" value="Metallo-depent_PP-like"/>
</dbReference>
<gene>
    <name evidence="2" type="ORF">KW869_13600</name>
</gene>
<dbReference type="InterPro" id="IPR004843">
    <property type="entry name" value="Calcineurin-like_PHP"/>
</dbReference>
<dbReference type="InterPro" id="IPR050126">
    <property type="entry name" value="Ap4A_hydrolase"/>
</dbReference>
<dbReference type="SUPFAM" id="SSF56300">
    <property type="entry name" value="Metallo-dependent phosphatases"/>
    <property type="match status" value="1"/>
</dbReference>
<dbReference type="InterPro" id="IPR006186">
    <property type="entry name" value="Ser/Thr-sp_prot-phosphatase"/>
</dbReference>
<dbReference type="Pfam" id="PF00149">
    <property type="entry name" value="Metallophos"/>
    <property type="match status" value="1"/>
</dbReference>
<proteinExistence type="predicted"/>